<dbReference type="PANTHER" id="PTHR24359">
    <property type="entry name" value="SERINE/THREONINE-PROTEIN KINASE SBK1"/>
    <property type="match status" value="1"/>
</dbReference>
<sequence length="483" mass="54934">MQLGAQFEHQESFATQASIGLDLDSPKDPTAVAKQKLKEMDVDLREASRKPFEGPEFYIPNNSLDSIMTRDAIRTVLPCITPEDMPDDSLDELARDVHGRRVENNSQEIRFRKILAVLVLIGKAETILDFLKAGVTDAELPLKILGESRLFRLAFSTSDKPIRLFRNWEPRHIENFAARQWETLAPFFSRGTKEQSWVHRYDLVWRHPLPFEIIPEDETVKTAGIGNASSGTTSSTSSLDSMRGGNSRLWKVRIHHAHHNLPSYRRLATADRATFKNEVNILTRLNKCNDPHLVKLLLTMEIVDRPGKHHSAYFLIFPLADGNLRQFWKLESPQQGDVHKATYPRWVAKQFYGLVWALCKLHDLNQREAHSLTDHGDDQQSGAGDPFYGIHGDIKPENLLWYKDWIGPAGHQSCPGIIPPKDSVPFGVLQLADFGISKLHHTATRSNNNMRRSTKTYAPPEAELRLPGVSVLARPRRFRDRSN</sequence>
<dbReference type="PROSITE" id="PS50011">
    <property type="entry name" value="PROTEIN_KINASE_DOM"/>
    <property type="match status" value="1"/>
</dbReference>
<comment type="caution">
    <text evidence="2">The sequence shown here is derived from an EMBL/GenBank/DDBJ whole genome shotgun (WGS) entry which is preliminary data.</text>
</comment>
<dbReference type="PANTHER" id="PTHR24359:SF1">
    <property type="entry name" value="INHIBITOR OF NUCLEAR FACTOR KAPPA-B KINASE EPSILON SUBUNIT HOMOLOG 1-RELATED"/>
    <property type="match status" value="1"/>
</dbReference>
<evidence type="ECO:0000313" key="2">
    <source>
        <dbReference type="EMBL" id="KAK4447297.1"/>
    </source>
</evidence>
<reference evidence="2" key="1">
    <citation type="journal article" date="2023" name="Mol. Phylogenet. Evol.">
        <title>Genome-scale phylogeny and comparative genomics of the fungal order Sordariales.</title>
        <authorList>
            <person name="Hensen N."/>
            <person name="Bonometti L."/>
            <person name="Westerberg I."/>
            <person name="Brannstrom I.O."/>
            <person name="Guillou S."/>
            <person name="Cros-Aarteil S."/>
            <person name="Calhoun S."/>
            <person name="Haridas S."/>
            <person name="Kuo A."/>
            <person name="Mondo S."/>
            <person name="Pangilinan J."/>
            <person name="Riley R."/>
            <person name="LaButti K."/>
            <person name="Andreopoulos B."/>
            <person name="Lipzen A."/>
            <person name="Chen C."/>
            <person name="Yan M."/>
            <person name="Daum C."/>
            <person name="Ng V."/>
            <person name="Clum A."/>
            <person name="Steindorff A."/>
            <person name="Ohm R.A."/>
            <person name="Martin F."/>
            <person name="Silar P."/>
            <person name="Natvig D.O."/>
            <person name="Lalanne C."/>
            <person name="Gautier V."/>
            <person name="Ament-Velasquez S.L."/>
            <person name="Kruys A."/>
            <person name="Hutchinson M.I."/>
            <person name="Powell A.J."/>
            <person name="Barry K."/>
            <person name="Miller A.N."/>
            <person name="Grigoriev I.V."/>
            <person name="Debuchy R."/>
            <person name="Gladieux P."/>
            <person name="Hiltunen Thoren M."/>
            <person name="Johannesson H."/>
        </authorList>
    </citation>
    <scope>NUCLEOTIDE SEQUENCE</scope>
    <source>
        <strain evidence="2">PSN243</strain>
    </source>
</reference>
<dbReference type="EMBL" id="MU865950">
    <property type="protein sequence ID" value="KAK4447297.1"/>
    <property type="molecule type" value="Genomic_DNA"/>
</dbReference>
<feature type="domain" description="Protein kinase" evidence="1">
    <location>
        <begin position="219"/>
        <end position="483"/>
    </location>
</feature>
<gene>
    <name evidence="2" type="ORF">QBC34DRAFT_303422</name>
</gene>
<dbReference type="Gene3D" id="1.10.510.10">
    <property type="entry name" value="Transferase(Phosphotransferase) domain 1"/>
    <property type="match status" value="1"/>
</dbReference>
<dbReference type="SUPFAM" id="SSF56112">
    <property type="entry name" value="Protein kinase-like (PK-like)"/>
    <property type="match status" value="1"/>
</dbReference>
<dbReference type="GO" id="GO:0004674">
    <property type="term" value="F:protein serine/threonine kinase activity"/>
    <property type="evidence" value="ECO:0007669"/>
    <property type="project" value="TreeGrafter"/>
</dbReference>
<dbReference type="GO" id="GO:0005524">
    <property type="term" value="F:ATP binding"/>
    <property type="evidence" value="ECO:0007669"/>
    <property type="project" value="InterPro"/>
</dbReference>
<keyword evidence="3" id="KW-1185">Reference proteome</keyword>
<dbReference type="InterPro" id="IPR011009">
    <property type="entry name" value="Kinase-like_dom_sf"/>
</dbReference>
<dbReference type="InterPro" id="IPR000719">
    <property type="entry name" value="Prot_kinase_dom"/>
</dbReference>
<evidence type="ECO:0000259" key="1">
    <source>
        <dbReference type="PROSITE" id="PS50011"/>
    </source>
</evidence>
<proteinExistence type="predicted"/>
<evidence type="ECO:0000313" key="3">
    <source>
        <dbReference type="Proteomes" id="UP001321760"/>
    </source>
</evidence>
<reference evidence="2" key="2">
    <citation type="submission" date="2023-05" db="EMBL/GenBank/DDBJ databases">
        <authorList>
            <consortium name="Lawrence Berkeley National Laboratory"/>
            <person name="Steindorff A."/>
            <person name="Hensen N."/>
            <person name="Bonometti L."/>
            <person name="Westerberg I."/>
            <person name="Brannstrom I.O."/>
            <person name="Guillou S."/>
            <person name="Cros-Aarteil S."/>
            <person name="Calhoun S."/>
            <person name="Haridas S."/>
            <person name="Kuo A."/>
            <person name="Mondo S."/>
            <person name="Pangilinan J."/>
            <person name="Riley R."/>
            <person name="Labutti K."/>
            <person name="Andreopoulos B."/>
            <person name="Lipzen A."/>
            <person name="Chen C."/>
            <person name="Yanf M."/>
            <person name="Daum C."/>
            <person name="Ng V."/>
            <person name="Clum A."/>
            <person name="Ohm R."/>
            <person name="Martin F."/>
            <person name="Silar P."/>
            <person name="Natvig D."/>
            <person name="Lalanne C."/>
            <person name="Gautier V."/>
            <person name="Ament-Velasquez S.L."/>
            <person name="Kruys A."/>
            <person name="Hutchinson M.I."/>
            <person name="Powell A.J."/>
            <person name="Barry K."/>
            <person name="Miller A.N."/>
            <person name="Grigoriev I.V."/>
            <person name="Debuchy R."/>
            <person name="Gladieux P."/>
            <person name="Thoren M.H."/>
            <person name="Johannesson H."/>
        </authorList>
    </citation>
    <scope>NUCLEOTIDE SEQUENCE</scope>
    <source>
        <strain evidence="2">PSN243</strain>
    </source>
</reference>
<accession>A0AAV9GHA7</accession>
<dbReference type="Proteomes" id="UP001321760">
    <property type="component" value="Unassembled WGS sequence"/>
</dbReference>
<protein>
    <recommendedName>
        <fullName evidence="1">Protein kinase domain-containing protein</fullName>
    </recommendedName>
</protein>
<name>A0AAV9GHA7_9PEZI</name>
<organism evidence="2 3">
    <name type="scientific">Podospora aff. communis PSN243</name>
    <dbReference type="NCBI Taxonomy" id="3040156"/>
    <lineage>
        <taxon>Eukaryota</taxon>
        <taxon>Fungi</taxon>
        <taxon>Dikarya</taxon>
        <taxon>Ascomycota</taxon>
        <taxon>Pezizomycotina</taxon>
        <taxon>Sordariomycetes</taxon>
        <taxon>Sordariomycetidae</taxon>
        <taxon>Sordariales</taxon>
        <taxon>Podosporaceae</taxon>
        <taxon>Podospora</taxon>
    </lineage>
</organism>
<dbReference type="AlphaFoldDB" id="A0AAV9GHA7"/>